<reference evidence="1" key="1">
    <citation type="submission" date="2018-05" db="EMBL/GenBank/DDBJ databases">
        <authorList>
            <person name="Lanie J.A."/>
            <person name="Ng W.-L."/>
            <person name="Kazmierczak K.M."/>
            <person name="Andrzejewski T.M."/>
            <person name="Davidsen T.M."/>
            <person name="Wayne K.J."/>
            <person name="Tettelin H."/>
            <person name="Glass J.I."/>
            <person name="Rusch D."/>
            <person name="Podicherti R."/>
            <person name="Tsui H.-C.T."/>
            <person name="Winkler M.E."/>
        </authorList>
    </citation>
    <scope>NUCLEOTIDE SEQUENCE</scope>
</reference>
<dbReference type="AlphaFoldDB" id="A0A382QKI4"/>
<sequence length="209" mass="21973">MAIDFPNSPSIGDLFQIADRAWQYDGEKWKATGTTSSLISSSSIVFEGATTDAHETTLTVTDPTADRTITLPNATGTVVLTSDLTTYAPLASPTLTGVPAAPTASANTSTTQVATTAFVMTEVGDYAPLASPAFTGGMTITDTDSGADYGPVLDLFRNGTSMDDEDHLGTIRFTGDDTDGAKQTYGQINVRVEEDGDDAFGDMEFWIGQ</sequence>
<dbReference type="EMBL" id="UINC01115193">
    <property type="protein sequence ID" value="SVC86039.1"/>
    <property type="molecule type" value="Genomic_DNA"/>
</dbReference>
<organism evidence="1">
    <name type="scientific">marine metagenome</name>
    <dbReference type="NCBI Taxonomy" id="408172"/>
    <lineage>
        <taxon>unclassified sequences</taxon>
        <taxon>metagenomes</taxon>
        <taxon>ecological metagenomes</taxon>
    </lineage>
</organism>
<proteinExistence type="predicted"/>
<protein>
    <submittedName>
        <fullName evidence="1">Uncharacterized protein</fullName>
    </submittedName>
</protein>
<accession>A0A382QKI4</accession>
<gene>
    <name evidence="1" type="ORF">METZ01_LOCUS338893</name>
</gene>
<name>A0A382QKI4_9ZZZZ</name>
<feature type="non-terminal residue" evidence="1">
    <location>
        <position position="209"/>
    </location>
</feature>
<evidence type="ECO:0000313" key="1">
    <source>
        <dbReference type="EMBL" id="SVC86039.1"/>
    </source>
</evidence>